<dbReference type="Gene3D" id="3.40.50.300">
    <property type="entry name" value="P-loop containing nucleotide triphosphate hydrolases"/>
    <property type="match status" value="2"/>
</dbReference>
<dbReference type="InterPro" id="IPR001650">
    <property type="entry name" value="Helicase_C-like"/>
</dbReference>
<dbReference type="PANTHER" id="PTHR18934">
    <property type="entry name" value="ATP-DEPENDENT RNA HELICASE"/>
    <property type="match status" value="1"/>
</dbReference>
<dbReference type="GO" id="GO:1990904">
    <property type="term" value="C:ribonucleoprotein complex"/>
    <property type="evidence" value="ECO:0007669"/>
    <property type="project" value="TreeGrafter"/>
</dbReference>
<dbReference type="PROSITE" id="PS51194">
    <property type="entry name" value="HELICASE_CTER"/>
    <property type="match status" value="1"/>
</dbReference>
<protein>
    <recommendedName>
        <fullName evidence="2">RNA helicase</fullName>
        <ecNumber evidence="2">3.6.4.13</ecNumber>
    </recommendedName>
</protein>
<keyword evidence="7" id="KW-0694">RNA-binding</keyword>
<sequence length="1067" mass="122786">MSSSFWNNIGRKTNELTLPKVQLNNVIENNIINRENEKNECDLQEIIFNNVTITRENSKRYLNEILQKRGIPAVEYDVTTETKKYNVRFSAYGNIKFADSNKEFEAHGKGHSKREATNDCSFKLLHMILSSDNLSKSLRNLDEQGILDLGEIINIEKDERLMKDIETYLRIKQITLPELPKYNPKVKVSLTSHIILNKYKQDAVKSCIVDQCSLPFAGFDCWNSTVINVNSIYANKTLNELSLYIGGQESCKIPLPIIENARKRLPIYKHKYRIIEKCLNHQVVLIKSVTGSGKSTQVAQFLLSHYINEGRGAEFNCYVTQPRRISAISLAERVSKERYEEMGCSVGYSVRFDSCLPRPFGAICFCTIGTLLKRMEGGLHGVSHIIIDEVHERELNTDFLLIILRELSIKFPALKIILMSATVDTTLFSNYFYNLEIISIEDKGYNVEHYFLQDVIQALKYMPDNFELPKTFIHNNDFWDWSNINPTTGLSPISKVVTEQVLEDKEIPYGIIKKLIEMCSNKQEQGSVLVFMPGWNEIQYLIKFLKETKRDTNGLKYHLLPLHSLLSIDEQRLVFDPPPEGHIKIIVSTNIAESSITVHDVLYVIDTCRVRKKMMSERYNMSEFVQMWTSRACIQQRRGRAGRVRDGFCFHLCSQEQFDQLPEYSMPEILVSPLHSTILAVKVLGLGNSVDFIMKALEPPNRECIIKDELYLQSICALDEYKELTSLGRKLAQLPISPIMGKAVLMAAIFDLIDPMVMIVSHAELQKDIFQLSSNPIILKNSFDELLGEWHSDHLLPLFVHKYITESSKTTFSMQISCQYKNINHSTYRMMLNLYTQLTKILKLKCKIPCLNEIINIDNSKNNVRPHVILSLLVSAYYPNVAFMKKRRKFINIDRSSVIPHKYSSINNKTCSSFSGSPFCVYSEKIMSIFPQCREISVISPLQLLLFGCQEVTICGENEILLDNHIRIRMDPKFAQLILAMRPCIDELLISVCESPHILKYLDFNRYCVKNIIERISSLGYKTNECNDPNLLMKYQTNISFPDVETILEKQTFVNGDFYNDIINTIQ</sequence>
<dbReference type="WBParaSite" id="PTRK_0001134700.1">
    <property type="protein sequence ID" value="PTRK_0001134700.1"/>
    <property type="gene ID" value="PTRK_0001134700"/>
</dbReference>
<dbReference type="GO" id="GO:0016887">
    <property type="term" value="F:ATP hydrolysis activity"/>
    <property type="evidence" value="ECO:0007669"/>
    <property type="project" value="TreeGrafter"/>
</dbReference>
<reference evidence="12" key="1">
    <citation type="submission" date="2017-02" db="UniProtKB">
        <authorList>
            <consortium name="WormBaseParasite"/>
        </authorList>
    </citation>
    <scope>IDENTIFICATION</scope>
</reference>
<dbReference type="InterPro" id="IPR011545">
    <property type="entry name" value="DEAD/DEAH_box_helicase_dom"/>
</dbReference>
<dbReference type="GO" id="GO:0043138">
    <property type="term" value="F:3'-5' DNA helicase activity"/>
    <property type="evidence" value="ECO:0007669"/>
    <property type="project" value="TreeGrafter"/>
</dbReference>
<dbReference type="Pfam" id="PF00271">
    <property type="entry name" value="Helicase_C"/>
    <property type="match status" value="1"/>
</dbReference>
<dbReference type="CDD" id="cd18791">
    <property type="entry name" value="SF2_C_RHA"/>
    <property type="match status" value="1"/>
</dbReference>
<keyword evidence="5" id="KW-0347">Helicase</keyword>
<dbReference type="InterPro" id="IPR048333">
    <property type="entry name" value="HA2_WH"/>
</dbReference>
<dbReference type="Pfam" id="PF00270">
    <property type="entry name" value="DEAD"/>
    <property type="match status" value="1"/>
</dbReference>
<dbReference type="Gene3D" id="3.30.160.20">
    <property type="match status" value="1"/>
</dbReference>
<evidence type="ECO:0000256" key="7">
    <source>
        <dbReference type="PROSITE-ProRule" id="PRU00266"/>
    </source>
</evidence>
<dbReference type="Proteomes" id="UP000038045">
    <property type="component" value="Unplaced"/>
</dbReference>
<dbReference type="AlphaFoldDB" id="A0A0N4ZS66"/>
<dbReference type="Pfam" id="PF07717">
    <property type="entry name" value="OB_NTP_bind"/>
    <property type="match status" value="1"/>
</dbReference>
<dbReference type="SUPFAM" id="SSF52540">
    <property type="entry name" value="P-loop containing nucleoside triphosphate hydrolases"/>
    <property type="match status" value="1"/>
</dbReference>
<evidence type="ECO:0000256" key="1">
    <source>
        <dbReference type="ARBA" id="ARBA00008792"/>
    </source>
</evidence>
<evidence type="ECO:0000256" key="2">
    <source>
        <dbReference type="ARBA" id="ARBA00012552"/>
    </source>
</evidence>
<evidence type="ECO:0000259" key="10">
    <source>
        <dbReference type="PROSITE" id="PS51194"/>
    </source>
</evidence>
<dbReference type="PROSITE" id="PS00690">
    <property type="entry name" value="DEAH_ATP_HELICASE"/>
    <property type="match status" value="1"/>
</dbReference>
<dbReference type="InterPro" id="IPR007502">
    <property type="entry name" value="Helicase-assoc_dom"/>
</dbReference>
<keyword evidence="11" id="KW-1185">Reference proteome</keyword>
<dbReference type="SUPFAM" id="SSF54768">
    <property type="entry name" value="dsRNA-binding domain-like"/>
    <property type="match status" value="1"/>
</dbReference>
<dbReference type="GO" id="GO:0005524">
    <property type="term" value="F:ATP binding"/>
    <property type="evidence" value="ECO:0007669"/>
    <property type="project" value="UniProtKB-KW"/>
</dbReference>
<evidence type="ECO:0000256" key="6">
    <source>
        <dbReference type="ARBA" id="ARBA00022840"/>
    </source>
</evidence>
<dbReference type="Pfam" id="PF04408">
    <property type="entry name" value="WHD_HA2"/>
    <property type="match status" value="1"/>
</dbReference>
<dbReference type="PROSITE" id="PS50137">
    <property type="entry name" value="DS_RBD"/>
    <property type="match status" value="1"/>
</dbReference>
<proteinExistence type="inferred from homology"/>
<name>A0A0N4ZS66_PARTI</name>
<dbReference type="STRING" id="131310.A0A0N4ZS66"/>
<dbReference type="EC" id="3.6.4.13" evidence="2"/>
<evidence type="ECO:0000259" key="9">
    <source>
        <dbReference type="PROSITE" id="PS51192"/>
    </source>
</evidence>
<dbReference type="SMART" id="SM00490">
    <property type="entry name" value="HELICc"/>
    <property type="match status" value="1"/>
</dbReference>
<feature type="domain" description="Helicase C-terminal" evidence="10">
    <location>
        <begin position="511"/>
        <end position="685"/>
    </location>
</feature>
<dbReference type="GO" id="GO:0045944">
    <property type="term" value="P:positive regulation of transcription by RNA polymerase II"/>
    <property type="evidence" value="ECO:0007669"/>
    <property type="project" value="TreeGrafter"/>
</dbReference>
<dbReference type="GO" id="GO:0005730">
    <property type="term" value="C:nucleolus"/>
    <property type="evidence" value="ECO:0007669"/>
    <property type="project" value="TreeGrafter"/>
</dbReference>
<evidence type="ECO:0000256" key="3">
    <source>
        <dbReference type="ARBA" id="ARBA00022741"/>
    </source>
</evidence>
<dbReference type="PANTHER" id="PTHR18934:SF119">
    <property type="entry name" value="ATP-DEPENDENT RNA HELICASE A"/>
    <property type="match status" value="1"/>
</dbReference>
<dbReference type="PROSITE" id="PS51192">
    <property type="entry name" value="HELICASE_ATP_BIND_1"/>
    <property type="match status" value="1"/>
</dbReference>
<dbReference type="GO" id="GO:0003724">
    <property type="term" value="F:RNA helicase activity"/>
    <property type="evidence" value="ECO:0007669"/>
    <property type="project" value="UniProtKB-EC"/>
</dbReference>
<dbReference type="GO" id="GO:0003723">
    <property type="term" value="F:RNA binding"/>
    <property type="evidence" value="ECO:0007669"/>
    <property type="project" value="UniProtKB-UniRule"/>
</dbReference>
<evidence type="ECO:0000259" key="8">
    <source>
        <dbReference type="PROSITE" id="PS50137"/>
    </source>
</evidence>
<evidence type="ECO:0000256" key="5">
    <source>
        <dbReference type="ARBA" id="ARBA00022806"/>
    </source>
</evidence>
<dbReference type="InterPro" id="IPR011709">
    <property type="entry name" value="DEAD-box_helicase_OB_fold"/>
</dbReference>
<comment type="similarity">
    <text evidence="1">Belongs to the DEAD box helicase family. DEAH subfamily.</text>
</comment>
<evidence type="ECO:0000313" key="12">
    <source>
        <dbReference type="WBParaSite" id="PTRK_0001134700.1"/>
    </source>
</evidence>
<feature type="domain" description="DRBM" evidence="8">
    <location>
        <begin position="57"/>
        <end position="130"/>
    </location>
</feature>
<keyword evidence="6" id="KW-0067">ATP-binding</keyword>
<keyword evidence="3" id="KW-0547">Nucleotide-binding</keyword>
<dbReference type="SMART" id="SM00487">
    <property type="entry name" value="DEXDc"/>
    <property type="match status" value="1"/>
</dbReference>
<dbReference type="InterPro" id="IPR014720">
    <property type="entry name" value="dsRBD_dom"/>
</dbReference>
<dbReference type="GO" id="GO:0050684">
    <property type="term" value="P:regulation of mRNA processing"/>
    <property type="evidence" value="ECO:0007669"/>
    <property type="project" value="TreeGrafter"/>
</dbReference>
<dbReference type="SMART" id="SM00847">
    <property type="entry name" value="HA2"/>
    <property type="match status" value="1"/>
</dbReference>
<dbReference type="InterPro" id="IPR002464">
    <property type="entry name" value="DNA/RNA_helicase_DEAH_CS"/>
</dbReference>
<dbReference type="InterPro" id="IPR027417">
    <property type="entry name" value="P-loop_NTPase"/>
</dbReference>
<organism evidence="11 12">
    <name type="scientific">Parastrongyloides trichosuri</name>
    <name type="common">Possum-specific nematode worm</name>
    <dbReference type="NCBI Taxonomy" id="131310"/>
    <lineage>
        <taxon>Eukaryota</taxon>
        <taxon>Metazoa</taxon>
        <taxon>Ecdysozoa</taxon>
        <taxon>Nematoda</taxon>
        <taxon>Chromadorea</taxon>
        <taxon>Rhabditida</taxon>
        <taxon>Tylenchina</taxon>
        <taxon>Panagrolaimomorpha</taxon>
        <taxon>Strongyloidoidea</taxon>
        <taxon>Strongyloididae</taxon>
        <taxon>Parastrongyloides</taxon>
    </lineage>
</organism>
<dbReference type="Gene3D" id="1.20.120.1080">
    <property type="match status" value="1"/>
</dbReference>
<dbReference type="InterPro" id="IPR014001">
    <property type="entry name" value="Helicase_ATP-bd"/>
</dbReference>
<keyword evidence="4" id="KW-0378">Hydrolase</keyword>
<evidence type="ECO:0000313" key="11">
    <source>
        <dbReference type="Proteomes" id="UP000038045"/>
    </source>
</evidence>
<accession>A0A0N4ZS66</accession>
<evidence type="ECO:0000256" key="4">
    <source>
        <dbReference type="ARBA" id="ARBA00022801"/>
    </source>
</evidence>
<feature type="domain" description="Helicase ATP-binding" evidence="9">
    <location>
        <begin position="275"/>
        <end position="441"/>
    </location>
</feature>